<feature type="chain" id="PRO_5022845649" evidence="7">
    <location>
        <begin position="25"/>
        <end position="580"/>
    </location>
</feature>
<evidence type="ECO:0000259" key="8">
    <source>
        <dbReference type="Pfam" id="PF00884"/>
    </source>
</evidence>
<comment type="caution">
    <text evidence="9">The sequence shown here is derived from an EMBL/GenBank/DDBJ whole genome shotgun (WGS) entry which is preliminary data.</text>
</comment>
<comment type="cofactor">
    <cofactor evidence="1">
        <name>Ca(2+)</name>
        <dbReference type="ChEBI" id="CHEBI:29108"/>
    </cofactor>
</comment>
<dbReference type="PANTHER" id="PTHR42693:SF42">
    <property type="entry name" value="ARYLSULFATASE G"/>
    <property type="match status" value="1"/>
</dbReference>
<dbReference type="Proteomes" id="UP000315010">
    <property type="component" value="Unassembled WGS sequence"/>
</dbReference>
<dbReference type="GO" id="GO:0004065">
    <property type="term" value="F:arylsulfatase activity"/>
    <property type="evidence" value="ECO:0007669"/>
    <property type="project" value="UniProtKB-EC"/>
</dbReference>
<dbReference type="GO" id="GO:0046872">
    <property type="term" value="F:metal ion binding"/>
    <property type="evidence" value="ECO:0007669"/>
    <property type="project" value="UniProtKB-KW"/>
</dbReference>
<dbReference type="Gene3D" id="3.30.1120.10">
    <property type="match status" value="1"/>
</dbReference>
<feature type="signal peptide" evidence="7">
    <location>
        <begin position="1"/>
        <end position="24"/>
    </location>
</feature>
<dbReference type="InterPro" id="IPR017850">
    <property type="entry name" value="Alkaline_phosphatase_core_sf"/>
</dbReference>
<evidence type="ECO:0000256" key="1">
    <source>
        <dbReference type="ARBA" id="ARBA00001913"/>
    </source>
</evidence>
<evidence type="ECO:0000256" key="4">
    <source>
        <dbReference type="ARBA" id="ARBA00022729"/>
    </source>
</evidence>
<name>A0A5C5Z217_9BACT</name>
<evidence type="ECO:0000256" key="5">
    <source>
        <dbReference type="ARBA" id="ARBA00022801"/>
    </source>
</evidence>
<evidence type="ECO:0000256" key="7">
    <source>
        <dbReference type="SAM" id="SignalP"/>
    </source>
</evidence>
<dbReference type="InterPro" id="IPR050738">
    <property type="entry name" value="Sulfatase"/>
</dbReference>
<dbReference type="EC" id="3.1.6.1" evidence="9"/>
<dbReference type="SUPFAM" id="SSF53649">
    <property type="entry name" value="Alkaline phosphatase-like"/>
    <property type="match status" value="1"/>
</dbReference>
<keyword evidence="6" id="KW-0106">Calcium</keyword>
<sequence precursor="true">MSHATLFKFSLLLFVIACTTPLHAQTAGKIVHDSEYYILEAQNGKVWELENGELDMKLAELRQKFGTPPNIIHYMWDDQPPMSFGDPIYQKMRGYDTPNLNQLAKDGMILARMCTEPGCTPSRAAMMTGQLAIRTGHYEIGFPVEYTGLAAENVTLAEVLSKVGYATGFYGKLHLGDIEESYPHNQGYDEAFWGVYNQIVSLYNNQGEAANAIIGMKEELLAKNPYQRDRNFIQDESFVFYLEGTKGEDAKEWRDGSQEIQDYRDFDGECRERALAFIRSNAEAKKPFMVSWWPFMFSFIPEPQKTTLQRGMVGEDYNRVVERDIEQLRQTLEELGIAENTLIIAMADNGPMTHHPPPGAGLGEGLFRGGKGDFLEGGVRVCAAALWPGMIQPGQVAGDMIHETDLFTTFARLAGATEHVPTDRIIDGIDQTALLLKGDTHGRRDYNFIYQGPDLAATVKDQYKIHWTSDDPGQAKSGLTAVYDLYNDHREINAMVVGAFHMKEPFKRMRARHELWKQKYPDREHRHGPAYTGISNARPATLSLSKPPADLKSLPFDPLEFIEYLDDLPFDAASEPGPGQ</sequence>
<dbReference type="InterPro" id="IPR000917">
    <property type="entry name" value="Sulfatase_N"/>
</dbReference>
<evidence type="ECO:0000256" key="3">
    <source>
        <dbReference type="ARBA" id="ARBA00022723"/>
    </source>
</evidence>
<dbReference type="PANTHER" id="PTHR42693">
    <property type="entry name" value="ARYLSULFATASE FAMILY MEMBER"/>
    <property type="match status" value="1"/>
</dbReference>
<dbReference type="Gene3D" id="3.40.720.10">
    <property type="entry name" value="Alkaline Phosphatase, subunit A"/>
    <property type="match status" value="1"/>
</dbReference>
<accession>A0A5C5Z217</accession>
<protein>
    <submittedName>
        <fullName evidence="9">Arylsulfatase</fullName>
        <ecNumber evidence="9">3.1.6.1</ecNumber>
    </submittedName>
</protein>
<gene>
    <name evidence="9" type="primary">atsA_54</name>
    <name evidence="9" type="ORF">CA13_26960</name>
</gene>
<dbReference type="AlphaFoldDB" id="A0A5C5Z217"/>
<keyword evidence="3" id="KW-0479">Metal-binding</keyword>
<reference evidence="9 10" key="1">
    <citation type="submission" date="2019-02" db="EMBL/GenBank/DDBJ databases">
        <title>Deep-cultivation of Planctomycetes and their phenomic and genomic characterization uncovers novel biology.</title>
        <authorList>
            <person name="Wiegand S."/>
            <person name="Jogler M."/>
            <person name="Boedeker C."/>
            <person name="Pinto D."/>
            <person name="Vollmers J."/>
            <person name="Rivas-Marin E."/>
            <person name="Kohn T."/>
            <person name="Peeters S.H."/>
            <person name="Heuer A."/>
            <person name="Rast P."/>
            <person name="Oberbeckmann S."/>
            <person name="Bunk B."/>
            <person name="Jeske O."/>
            <person name="Meyerdierks A."/>
            <person name="Storesund J.E."/>
            <person name="Kallscheuer N."/>
            <person name="Luecker S."/>
            <person name="Lage O.M."/>
            <person name="Pohl T."/>
            <person name="Merkel B.J."/>
            <person name="Hornburger P."/>
            <person name="Mueller R.-W."/>
            <person name="Bruemmer F."/>
            <person name="Labrenz M."/>
            <person name="Spormann A.M."/>
            <person name="Op Den Camp H."/>
            <person name="Overmann J."/>
            <person name="Amann R."/>
            <person name="Jetten M.S.M."/>
            <person name="Mascher T."/>
            <person name="Medema M.H."/>
            <person name="Devos D.P."/>
            <person name="Kaster A.-K."/>
            <person name="Ovreas L."/>
            <person name="Rohde M."/>
            <person name="Galperin M.Y."/>
            <person name="Jogler C."/>
        </authorList>
    </citation>
    <scope>NUCLEOTIDE SEQUENCE [LARGE SCALE GENOMIC DNA]</scope>
    <source>
        <strain evidence="9 10">CA13</strain>
    </source>
</reference>
<keyword evidence="10" id="KW-1185">Reference proteome</keyword>
<comment type="similarity">
    <text evidence="2">Belongs to the sulfatase family.</text>
</comment>
<keyword evidence="5 9" id="KW-0378">Hydrolase</keyword>
<evidence type="ECO:0000313" key="9">
    <source>
        <dbReference type="EMBL" id="TWT81245.1"/>
    </source>
</evidence>
<organism evidence="9 10">
    <name type="scientific">Novipirellula herctigrandis</name>
    <dbReference type="NCBI Taxonomy" id="2527986"/>
    <lineage>
        <taxon>Bacteria</taxon>
        <taxon>Pseudomonadati</taxon>
        <taxon>Planctomycetota</taxon>
        <taxon>Planctomycetia</taxon>
        <taxon>Pirellulales</taxon>
        <taxon>Pirellulaceae</taxon>
        <taxon>Novipirellula</taxon>
    </lineage>
</organism>
<evidence type="ECO:0000313" key="10">
    <source>
        <dbReference type="Proteomes" id="UP000315010"/>
    </source>
</evidence>
<keyword evidence="4 7" id="KW-0732">Signal</keyword>
<proteinExistence type="inferred from homology"/>
<feature type="domain" description="Sulfatase N-terminal" evidence="8">
    <location>
        <begin position="69"/>
        <end position="416"/>
    </location>
</feature>
<evidence type="ECO:0000256" key="2">
    <source>
        <dbReference type="ARBA" id="ARBA00008779"/>
    </source>
</evidence>
<evidence type="ECO:0000256" key="6">
    <source>
        <dbReference type="ARBA" id="ARBA00022837"/>
    </source>
</evidence>
<dbReference type="RefSeq" id="WP_419194242.1">
    <property type="nucleotide sequence ID" value="NZ_SJPJ01000001.1"/>
</dbReference>
<dbReference type="Pfam" id="PF00884">
    <property type="entry name" value="Sulfatase"/>
    <property type="match status" value="1"/>
</dbReference>
<dbReference type="EMBL" id="SJPJ01000001">
    <property type="protein sequence ID" value="TWT81245.1"/>
    <property type="molecule type" value="Genomic_DNA"/>
</dbReference>